<feature type="compositionally biased region" description="Low complexity" evidence="1">
    <location>
        <begin position="318"/>
        <end position="330"/>
    </location>
</feature>
<feature type="region of interest" description="Disordered" evidence="1">
    <location>
        <begin position="313"/>
        <end position="339"/>
    </location>
</feature>
<reference evidence="2" key="1">
    <citation type="submission" date="2025-08" db="UniProtKB">
        <authorList>
            <consortium name="Ensembl"/>
        </authorList>
    </citation>
    <scope>IDENTIFICATION</scope>
</reference>
<evidence type="ECO:0000313" key="2">
    <source>
        <dbReference type="Ensembl" id="ENSACDP00005013250.1"/>
    </source>
</evidence>
<name>A0A8B9DWQ8_ANSCY</name>
<dbReference type="Ensembl" id="ENSACDT00005015977.1">
    <property type="protein sequence ID" value="ENSACDP00005013250.1"/>
    <property type="gene ID" value="ENSACDG00005009749.1"/>
</dbReference>
<protein>
    <submittedName>
        <fullName evidence="2">Uncharacterized protein</fullName>
    </submittedName>
</protein>
<dbReference type="AlphaFoldDB" id="A0A8B9DWQ8"/>
<keyword evidence="3" id="KW-1185">Reference proteome</keyword>
<evidence type="ECO:0000256" key="1">
    <source>
        <dbReference type="SAM" id="MobiDB-lite"/>
    </source>
</evidence>
<feature type="region of interest" description="Disordered" evidence="1">
    <location>
        <begin position="33"/>
        <end position="76"/>
    </location>
</feature>
<sequence length="339" mass="35857">RRRDGDVSAAATPAEARAQRRVNLVQTNCRKRAQRTQNCKAVENRVRRGLRPPPSRLLEPAPRRVGAEQHPPSPSLLPRSPRACPLCRGCRRDGRDGTWPCPAPASRCTATSVGESCGPAGSGVQLGTGLGAGWVPAPALTATLCPQRKPACLACYKFDNSDVPKVLDKYHNCGPSHHLAVKVSCPRGVSQGWQGGLWPWLLPASFRSRVPEVLRGLARPACHPSAVPAPCSLPRRRSSSATRPSAEPWRRPASRRTSSTSPACSPSPGGCQPRWLHPATVGAGDGPRASTSPGASGRGCWRCLGPARRPAWRGEVRAGGAPPAASSSQHPPVPSLQAS</sequence>
<organism evidence="2 3">
    <name type="scientific">Anser cygnoides</name>
    <name type="common">Swan goose</name>
    <dbReference type="NCBI Taxonomy" id="8845"/>
    <lineage>
        <taxon>Eukaryota</taxon>
        <taxon>Metazoa</taxon>
        <taxon>Chordata</taxon>
        <taxon>Craniata</taxon>
        <taxon>Vertebrata</taxon>
        <taxon>Euteleostomi</taxon>
        <taxon>Archelosauria</taxon>
        <taxon>Archosauria</taxon>
        <taxon>Dinosauria</taxon>
        <taxon>Saurischia</taxon>
        <taxon>Theropoda</taxon>
        <taxon>Coelurosauria</taxon>
        <taxon>Aves</taxon>
        <taxon>Neognathae</taxon>
        <taxon>Galloanserae</taxon>
        <taxon>Anseriformes</taxon>
        <taxon>Anatidae</taxon>
        <taxon>Anserinae</taxon>
        <taxon>Anser</taxon>
    </lineage>
</organism>
<evidence type="ECO:0000313" key="3">
    <source>
        <dbReference type="Proteomes" id="UP000694521"/>
    </source>
</evidence>
<proteinExistence type="predicted"/>
<accession>A0A8B9DWQ8</accession>
<feature type="region of interest" description="Disordered" evidence="1">
    <location>
        <begin position="229"/>
        <end position="300"/>
    </location>
</feature>
<feature type="compositionally biased region" description="Low complexity" evidence="1">
    <location>
        <begin position="255"/>
        <end position="271"/>
    </location>
</feature>
<dbReference type="Proteomes" id="UP000694521">
    <property type="component" value="Unplaced"/>
</dbReference>
<reference evidence="2" key="2">
    <citation type="submission" date="2025-09" db="UniProtKB">
        <authorList>
            <consortium name="Ensembl"/>
        </authorList>
    </citation>
    <scope>IDENTIFICATION</scope>
</reference>